<dbReference type="STRING" id="225164.V3YWI0"/>
<dbReference type="HOGENOM" id="CLU_2243238_0_0_1"/>
<evidence type="ECO:0000313" key="2">
    <source>
        <dbReference type="Proteomes" id="UP000030746"/>
    </source>
</evidence>
<protein>
    <submittedName>
        <fullName evidence="1">Uncharacterized protein</fullName>
    </submittedName>
</protein>
<reference evidence="1 2" key="1">
    <citation type="journal article" date="2013" name="Nature">
        <title>Insights into bilaterian evolution from three spiralian genomes.</title>
        <authorList>
            <person name="Simakov O."/>
            <person name="Marletaz F."/>
            <person name="Cho S.J."/>
            <person name="Edsinger-Gonzales E."/>
            <person name="Havlak P."/>
            <person name="Hellsten U."/>
            <person name="Kuo D.H."/>
            <person name="Larsson T."/>
            <person name="Lv J."/>
            <person name="Arendt D."/>
            <person name="Savage R."/>
            <person name="Osoegawa K."/>
            <person name="de Jong P."/>
            <person name="Grimwood J."/>
            <person name="Chapman J.A."/>
            <person name="Shapiro H."/>
            <person name="Aerts A."/>
            <person name="Otillar R.P."/>
            <person name="Terry A.Y."/>
            <person name="Boore J.L."/>
            <person name="Grigoriev I.V."/>
            <person name="Lindberg D.R."/>
            <person name="Seaver E.C."/>
            <person name="Weisblat D.A."/>
            <person name="Putnam N.H."/>
            <person name="Rokhsar D.S."/>
        </authorList>
    </citation>
    <scope>NUCLEOTIDE SEQUENCE [LARGE SCALE GENOMIC DNA]</scope>
</reference>
<dbReference type="OrthoDB" id="2219495at2759"/>
<proteinExistence type="predicted"/>
<dbReference type="CTD" id="20243668"/>
<dbReference type="KEGG" id="lgi:LOTGIDRAFT_176287"/>
<dbReference type="EMBL" id="KB203919">
    <property type="protein sequence ID" value="ESO82363.1"/>
    <property type="molecule type" value="Genomic_DNA"/>
</dbReference>
<accession>V3YWI0</accession>
<dbReference type="Proteomes" id="UP000030746">
    <property type="component" value="Unassembled WGS sequence"/>
</dbReference>
<gene>
    <name evidence="1" type="ORF">LOTGIDRAFT_176287</name>
</gene>
<dbReference type="RefSeq" id="XP_009066949.1">
    <property type="nucleotide sequence ID" value="XM_009068701.1"/>
</dbReference>
<sequence length="105" mass="12769">VCLQFDKKFWKSKTDGDDFFGHVPVSESQRGLFNVFYDLSTSVFVRLRNLKLFTKLIYEENQVFVRLRNLKLFTKLIYEENQVFVRLRNLKLFTKLIYEEKFLLD</sequence>
<feature type="non-terminal residue" evidence="1">
    <location>
        <position position="1"/>
    </location>
</feature>
<dbReference type="GeneID" id="20243668"/>
<organism evidence="1 2">
    <name type="scientific">Lottia gigantea</name>
    <name type="common">Giant owl limpet</name>
    <dbReference type="NCBI Taxonomy" id="225164"/>
    <lineage>
        <taxon>Eukaryota</taxon>
        <taxon>Metazoa</taxon>
        <taxon>Spiralia</taxon>
        <taxon>Lophotrochozoa</taxon>
        <taxon>Mollusca</taxon>
        <taxon>Gastropoda</taxon>
        <taxon>Patellogastropoda</taxon>
        <taxon>Lottioidea</taxon>
        <taxon>Lottiidae</taxon>
        <taxon>Lottia</taxon>
    </lineage>
</organism>
<evidence type="ECO:0000313" key="1">
    <source>
        <dbReference type="EMBL" id="ESO82363.1"/>
    </source>
</evidence>
<dbReference type="AlphaFoldDB" id="V3YWI0"/>
<keyword evidence="2" id="KW-1185">Reference proteome</keyword>
<name>V3YWI0_LOTGI</name>